<organism evidence="1 2">
    <name type="scientific">Stentor coeruleus</name>
    <dbReference type="NCBI Taxonomy" id="5963"/>
    <lineage>
        <taxon>Eukaryota</taxon>
        <taxon>Sar</taxon>
        <taxon>Alveolata</taxon>
        <taxon>Ciliophora</taxon>
        <taxon>Postciliodesmatophora</taxon>
        <taxon>Heterotrichea</taxon>
        <taxon>Heterotrichida</taxon>
        <taxon>Stentoridae</taxon>
        <taxon>Stentor</taxon>
    </lineage>
</organism>
<dbReference type="SUPFAM" id="SSF46689">
    <property type="entry name" value="Homeodomain-like"/>
    <property type="match status" value="1"/>
</dbReference>
<reference evidence="1 2" key="1">
    <citation type="submission" date="2016-11" db="EMBL/GenBank/DDBJ databases">
        <title>The macronuclear genome of Stentor coeruleus: a giant cell with tiny introns.</title>
        <authorList>
            <person name="Slabodnick M."/>
            <person name="Ruby J.G."/>
            <person name="Reiff S.B."/>
            <person name="Swart E.C."/>
            <person name="Gosai S."/>
            <person name="Prabakaran S."/>
            <person name="Witkowska E."/>
            <person name="Larue G.E."/>
            <person name="Fisher S."/>
            <person name="Freeman R.M."/>
            <person name="Gunawardena J."/>
            <person name="Chu W."/>
            <person name="Stover N.A."/>
            <person name="Gregory B.D."/>
            <person name="Nowacki M."/>
            <person name="Derisi J."/>
            <person name="Roy S.W."/>
            <person name="Marshall W.F."/>
            <person name="Sood P."/>
        </authorList>
    </citation>
    <scope>NUCLEOTIDE SEQUENCE [LARGE SCALE GENOMIC DNA]</scope>
    <source>
        <strain evidence="1">WM001</strain>
    </source>
</reference>
<name>A0A1R2C4E2_9CILI</name>
<proteinExistence type="predicted"/>
<dbReference type="AlphaFoldDB" id="A0A1R2C4E2"/>
<dbReference type="OrthoDB" id="10585926at2759"/>
<comment type="caution">
    <text evidence="1">The sequence shown here is derived from an EMBL/GenBank/DDBJ whole genome shotgun (WGS) entry which is preliminary data.</text>
</comment>
<dbReference type="EMBL" id="MPUH01000288">
    <property type="protein sequence ID" value="OMJ83892.1"/>
    <property type="molecule type" value="Genomic_DNA"/>
</dbReference>
<evidence type="ECO:0000313" key="2">
    <source>
        <dbReference type="Proteomes" id="UP000187209"/>
    </source>
</evidence>
<dbReference type="InterPro" id="IPR009057">
    <property type="entry name" value="Homeodomain-like_sf"/>
</dbReference>
<protein>
    <submittedName>
        <fullName evidence="1">Uncharacterized protein</fullName>
    </submittedName>
</protein>
<keyword evidence="2" id="KW-1185">Reference proteome</keyword>
<sequence length="219" mass="25509">MDDIAILAMMNGINHVSSLQCIENNSIHQWIKNIDFDKHPFFVKLREYIVSLAKTKGIEFTAQQFKVPAEIINILLNELPPEKIKTHTKELKNKAIAMYIEGSSITEVAKNLGVKEEKVSFWILNHTMKPTKKVKIEVKNEVNDEFKEEYKEEIKEDVRMNFEDEGLVVDEKKDDVRIYDENVEIAINNTGLQEFSNNKNQYVIDLEDEFDAIMKESVR</sequence>
<accession>A0A1R2C4E2</accession>
<dbReference type="Gene3D" id="1.10.10.60">
    <property type="entry name" value="Homeodomain-like"/>
    <property type="match status" value="1"/>
</dbReference>
<dbReference type="Proteomes" id="UP000187209">
    <property type="component" value="Unassembled WGS sequence"/>
</dbReference>
<gene>
    <name evidence="1" type="ORF">SteCoe_15121</name>
</gene>
<evidence type="ECO:0000313" key="1">
    <source>
        <dbReference type="EMBL" id="OMJ83892.1"/>
    </source>
</evidence>